<dbReference type="EMBL" id="CP010725">
    <property type="protein sequence ID" value="AUQ99659.1"/>
    <property type="molecule type" value="Genomic_DNA"/>
</dbReference>
<dbReference type="GO" id="GO:0003700">
    <property type="term" value="F:DNA-binding transcription factor activity"/>
    <property type="evidence" value="ECO:0007669"/>
    <property type="project" value="InterPro"/>
</dbReference>
<dbReference type="InterPro" id="IPR050313">
    <property type="entry name" value="Carb_Metab_HTH_regulators"/>
</dbReference>
<dbReference type="Gene3D" id="3.40.50.1360">
    <property type="match status" value="1"/>
</dbReference>
<dbReference type="PANTHER" id="PTHR30363">
    <property type="entry name" value="HTH-TYPE TRANSCRIPTIONAL REGULATOR SRLR-RELATED"/>
    <property type="match status" value="1"/>
</dbReference>
<evidence type="ECO:0000313" key="5">
    <source>
        <dbReference type="EMBL" id="AUQ99659.1"/>
    </source>
</evidence>
<evidence type="ECO:0000256" key="2">
    <source>
        <dbReference type="ARBA" id="ARBA00023015"/>
    </source>
</evidence>
<dbReference type="SMART" id="SM01134">
    <property type="entry name" value="DeoRC"/>
    <property type="match status" value="1"/>
</dbReference>
<dbReference type="Gene3D" id="1.10.10.10">
    <property type="entry name" value="Winged helix-like DNA-binding domain superfamily/Winged helix DNA-binding domain"/>
    <property type="match status" value="1"/>
</dbReference>
<dbReference type="SUPFAM" id="SSF100950">
    <property type="entry name" value="NagB/RpiA/CoA transferase-like"/>
    <property type="match status" value="1"/>
</dbReference>
<reference evidence="5 6" key="1">
    <citation type="journal article" date="2017" name="Front. Microbiol.">
        <title>Phaeobacter piscinae sp. nov., a species of the Roseobacter group and potential aquaculture probiont.</title>
        <authorList>
            <person name="Sonnenschein E.C."/>
            <person name="Phippen C.B.W."/>
            <person name="Nielsen K.F."/>
            <person name="Mateiu R.V."/>
            <person name="Melchiorsen J."/>
            <person name="Gram L."/>
            <person name="Overmann J."/>
            <person name="Freese H.M."/>
        </authorList>
    </citation>
    <scope>NUCLEOTIDE SEQUENCE [LARGE SCALE GENOMIC DNA]</scope>
    <source>
        <strain evidence="5 6">P88</strain>
    </source>
</reference>
<proteinExistence type="predicted"/>
<dbReference type="Pfam" id="PF00455">
    <property type="entry name" value="DeoRC"/>
    <property type="match status" value="1"/>
</dbReference>
<name>A0A2I7KAM4_9RHOB</name>
<sequence length="263" mass="28167">MSKYEQDILSTVNLHGRVSVLDLARILQVSDQTVRRIVKPMVEDGRLSKVHGALVSTQNVLDPPFIARMSQNRAAKVAIANAVAQWIPDGSAIAIDTGSTSGFVAQALRRRKNLTVVTNSAFIAATLSMEEGNRVFMAGTQLRNHDGAAFDRAAYDVIAGVSVQTAVLSASLVHPVRGFMVYDQCEADMALSMTDIAERTFMAVDSTKFSDADSTPALRLPELAAHDLIVTDRRPPPAYRALPGKAELLIADGSTTAASGSRS</sequence>
<gene>
    <name evidence="5" type="ORF">PhaeoP88_02303</name>
</gene>
<dbReference type="InterPro" id="IPR036388">
    <property type="entry name" value="WH-like_DNA-bd_sf"/>
</dbReference>
<dbReference type="InterPro" id="IPR014036">
    <property type="entry name" value="DeoR-like_C"/>
</dbReference>
<dbReference type="AlphaFoldDB" id="A0A2I7KAM4"/>
<dbReference type="RefSeq" id="WP_102883752.1">
    <property type="nucleotide sequence ID" value="NZ_CP010725.1"/>
</dbReference>
<dbReference type="SUPFAM" id="SSF46785">
    <property type="entry name" value="Winged helix' DNA-binding domain"/>
    <property type="match status" value="1"/>
</dbReference>
<dbReference type="InterPro" id="IPR001034">
    <property type="entry name" value="DeoR_HTH"/>
</dbReference>
<accession>A0A2I7KAM4</accession>
<feature type="domain" description="HTH deoR-type" evidence="4">
    <location>
        <begin position="1"/>
        <end position="56"/>
    </location>
</feature>
<dbReference type="PROSITE" id="PS51000">
    <property type="entry name" value="HTH_DEOR_2"/>
    <property type="match status" value="1"/>
</dbReference>
<dbReference type="Proteomes" id="UP000236447">
    <property type="component" value="Chromosome"/>
</dbReference>
<protein>
    <submittedName>
        <fullName evidence="5">Transcriptional regulator, DeoR family</fullName>
    </submittedName>
</protein>
<dbReference type="SMART" id="SM00420">
    <property type="entry name" value="HTH_DEOR"/>
    <property type="match status" value="1"/>
</dbReference>
<evidence type="ECO:0000259" key="4">
    <source>
        <dbReference type="PROSITE" id="PS51000"/>
    </source>
</evidence>
<dbReference type="InterPro" id="IPR036390">
    <property type="entry name" value="WH_DNA-bd_sf"/>
</dbReference>
<dbReference type="Pfam" id="PF08220">
    <property type="entry name" value="HTH_DeoR"/>
    <property type="match status" value="1"/>
</dbReference>
<keyword evidence="3" id="KW-0804">Transcription</keyword>
<organism evidence="5 6">
    <name type="scientific">Phaeobacter inhibens</name>
    <dbReference type="NCBI Taxonomy" id="221822"/>
    <lineage>
        <taxon>Bacteria</taxon>
        <taxon>Pseudomonadati</taxon>
        <taxon>Pseudomonadota</taxon>
        <taxon>Alphaproteobacteria</taxon>
        <taxon>Rhodobacterales</taxon>
        <taxon>Roseobacteraceae</taxon>
        <taxon>Phaeobacter</taxon>
    </lineage>
</organism>
<evidence type="ECO:0000313" key="6">
    <source>
        <dbReference type="Proteomes" id="UP000236447"/>
    </source>
</evidence>
<reference evidence="5 6" key="2">
    <citation type="journal article" date="2017" name="Genome Biol. Evol.">
        <title>Trajectories and Drivers of Genome Evolution in Surface-Associated Marine Phaeobacter.</title>
        <authorList>
            <person name="Freese H.M."/>
            <person name="Sikorski J."/>
            <person name="Bunk B."/>
            <person name="Scheuner C."/>
            <person name="Meier-Kolthoff J.P."/>
            <person name="Sproer C."/>
            <person name="Gram L."/>
            <person name="Overmann J."/>
        </authorList>
    </citation>
    <scope>NUCLEOTIDE SEQUENCE [LARGE SCALE GENOMIC DNA]</scope>
    <source>
        <strain evidence="5 6">P88</strain>
    </source>
</reference>
<dbReference type="InterPro" id="IPR037171">
    <property type="entry name" value="NagB/RpiA_transferase-like"/>
</dbReference>
<evidence type="ECO:0000256" key="3">
    <source>
        <dbReference type="ARBA" id="ARBA00023163"/>
    </source>
</evidence>
<keyword evidence="2" id="KW-0805">Transcription regulation</keyword>
<evidence type="ECO:0000256" key="1">
    <source>
        <dbReference type="ARBA" id="ARBA00022491"/>
    </source>
</evidence>
<dbReference type="PANTHER" id="PTHR30363:SF4">
    <property type="entry name" value="GLYCEROL-3-PHOSPHATE REGULON REPRESSOR"/>
    <property type="match status" value="1"/>
</dbReference>
<keyword evidence="1" id="KW-0678">Repressor</keyword>